<name>A0ABN9XSJ9_9DINO</name>
<dbReference type="Proteomes" id="UP001189429">
    <property type="component" value="Unassembled WGS sequence"/>
</dbReference>
<evidence type="ECO:0000313" key="2">
    <source>
        <dbReference type="EMBL" id="CAK0902979.1"/>
    </source>
</evidence>
<feature type="region of interest" description="Disordered" evidence="1">
    <location>
        <begin position="129"/>
        <end position="152"/>
    </location>
</feature>
<feature type="compositionally biased region" description="Polar residues" evidence="1">
    <location>
        <begin position="215"/>
        <end position="224"/>
    </location>
</feature>
<feature type="compositionally biased region" description="Basic residues" evidence="1">
    <location>
        <begin position="133"/>
        <end position="144"/>
    </location>
</feature>
<proteinExistence type="predicted"/>
<organism evidence="2 3">
    <name type="scientific">Prorocentrum cordatum</name>
    <dbReference type="NCBI Taxonomy" id="2364126"/>
    <lineage>
        <taxon>Eukaryota</taxon>
        <taxon>Sar</taxon>
        <taxon>Alveolata</taxon>
        <taxon>Dinophyceae</taxon>
        <taxon>Prorocentrales</taxon>
        <taxon>Prorocentraceae</taxon>
        <taxon>Prorocentrum</taxon>
    </lineage>
</organism>
<keyword evidence="3" id="KW-1185">Reference proteome</keyword>
<comment type="caution">
    <text evidence="2">The sequence shown here is derived from an EMBL/GenBank/DDBJ whole genome shotgun (WGS) entry which is preliminary data.</text>
</comment>
<accession>A0ABN9XSJ9</accession>
<reference evidence="2" key="1">
    <citation type="submission" date="2023-10" db="EMBL/GenBank/DDBJ databases">
        <authorList>
            <person name="Chen Y."/>
            <person name="Shah S."/>
            <person name="Dougan E. K."/>
            <person name="Thang M."/>
            <person name="Chan C."/>
        </authorList>
    </citation>
    <scope>NUCLEOTIDE SEQUENCE [LARGE SCALE GENOMIC DNA]</scope>
</reference>
<sequence>MLKRLELFLGIAHLGERTGDLLGQFARAFDEGSGAAHVAQAKSIQATDVAAWRAIAGVSLLNYGFHNALMEKNGSVKACIQEGRRLAQSCPPPRIPRTPPLRRPKKELREESAARIAQGVSCMVPKLRQAARPGKKTRDRRRRQKMEAGQAALRGAAPVANGANKLEPAAGHGGELKGAAEQFFIGGAEFSVKQSSFAKQKYNKKGGGKAWGNADSGQQVNTDISGKLAGGPPPPKLSQFQPKLQEEENASNLKEGEKECSKNFKEAVLERSLELVASGVVDASFVDGLMHALLESMDGDSAFENQAALGSG</sequence>
<evidence type="ECO:0000313" key="3">
    <source>
        <dbReference type="Proteomes" id="UP001189429"/>
    </source>
</evidence>
<protein>
    <submittedName>
        <fullName evidence="2">Uncharacterized protein</fullName>
    </submittedName>
</protein>
<feature type="region of interest" description="Disordered" evidence="1">
    <location>
        <begin position="202"/>
        <end position="257"/>
    </location>
</feature>
<dbReference type="EMBL" id="CAUYUJ010021148">
    <property type="protein sequence ID" value="CAK0902979.1"/>
    <property type="molecule type" value="Genomic_DNA"/>
</dbReference>
<gene>
    <name evidence="2" type="ORF">PCOR1329_LOCUS79417</name>
</gene>
<evidence type="ECO:0000256" key="1">
    <source>
        <dbReference type="SAM" id="MobiDB-lite"/>
    </source>
</evidence>